<proteinExistence type="predicted"/>
<evidence type="ECO:0000313" key="3">
    <source>
        <dbReference type="Proteomes" id="UP001286313"/>
    </source>
</evidence>
<keyword evidence="3" id="KW-1185">Reference proteome</keyword>
<evidence type="ECO:0000313" key="2">
    <source>
        <dbReference type="EMBL" id="KAK3883768.1"/>
    </source>
</evidence>
<dbReference type="EMBL" id="JAWQEG010000957">
    <property type="protein sequence ID" value="KAK3883768.1"/>
    <property type="molecule type" value="Genomic_DNA"/>
</dbReference>
<accession>A0AAE1FZW3</accession>
<gene>
    <name evidence="2" type="ORF">Pcinc_011942</name>
</gene>
<dbReference type="AlphaFoldDB" id="A0AAE1FZW3"/>
<dbReference type="Proteomes" id="UP001286313">
    <property type="component" value="Unassembled WGS sequence"/>
</dbReference>
<feature type="compositionally biased region" description="Basic and acidic residues" evidence="1">
    <location>
        <begin position="7"/>
        <end position="20"/>
    </location>
</feature>
<sequence length="105" mass="11834">MCSIRGPELEGRTTLQTHERPMADLLGKRFSTQAAPEFTPSRPPSTTPAPMTLLVVVVVVDGGDIGLPRHWCWVQSWDVLNWTRQTRQLTPIPTPVMKYPHLGQF</sequence>
<evidence type="ECO:0000256" key="1">
    <source>
        <dbReference type="SAM" id="MobiDB-lite"/>
    </source>
</evidence>
<protein>
    <submittedName>
        <fullName evidence="2">Uncharacterized protein</fullName>
    </submittedName>
</protein>
<organism evidence="2 3">
    <name type="scientific">Petrolisthes cinctipes</name>
    <name type="common">Flat porcelain crab</name>
    <dbReference type="NCBI Taxonomy" id="88211"/>
    <lineage>
        <taxon>Eukaryota</taxon>
        <taxon>Metazoa</taxon>
        <taxon>Ecdysozoa</taxon>
        <taxon>Arthropoda</taxon>
        <taxon>Crustacea</taxon>
        <taxon>Multicrustacea</taxon>
        <taxon>Malacostraca</taxon>
        <taxon>Eumalacostraca</taxon>
        <taxon>Eucarida</taxon>
        <taxon>Decapoda</taxon>
        <taxon>Pleocyemata</taxon>
        <taxon>Anomura</taxon>
        <taxon>Galatheoidea</taxon>
        <taxon>Porcellanidae</taxon>
        <taxon>Petrolisthes</taxon>
    </lineage>
</organism>
<feature type="region of interest" description="Disordered" evidence="1">
    <location>
        <begin position="1"/>
        <end position="20"/>
    </location>
</feature>
<comment type="caution">
    <text evidence="2">The sequence shown here is derived from an EMBL/GenBank/DDBJ whole genome shotgun (WGS) entry which is preliminary data.</text>
</comment>
<name>A0AAE1FZW3_PETCI</name>
<reference evidence="2" key="1">
    <citation type="submission" date="2023-10" db="EMBL/GenBank/DDBJ databases">
        <title>Genome assemblies of two species of porcelain crab, Petrolisthes cinctipes and Petrolisthes manimaculis (Anomura: Porcellanidae).</title>
        <authorList>
            <person name="Angst P."/>
        </authorList>
    </citation>
    <scope>NUCLEOTIDE SEQUENCE</scope>
    <source>
        <strain evidence="2">PB745_01</strain>
        <tissue evidence="2">Gill</tissue>
    </source>
</reference>